<sequence length="311" mass="34905">MCSWTRPARRFLSTSCLDLQALDAWIASPKSLVLTDTFHSNHLSDLYITLPTRDGTRGRPFASPVEGTPLGFGHHLAFFHPRNPEASLRADGTDADFCPPEPFARRMWAGGTMTWNKDRALKVGEKAAAVSTVAKIEKKGFEAGNPMIFVKQRIEVTMERQSEPGMVEERTHVYQPSVTSIRRRVPHQVNDLPKSEFSLSYTPTLTTLFRFSALTFNGHHIHLDKDYAQKVEGYQERLVHGPLTALMLLESLIYHRPGAQLRAFSYRAHNPIFVNCAATIHGAIVAKDKAELWCENDEGLVGMTGVIQFDE</sequence>
<gene>
    <name evidence="1" type="ORF">CY34DRAFT_165437</name>
</gene>
<dbReference type="Gene3D" id="3.10.129.10">
    <property type="entry name" value="Hotdog Thioesterase"/>
    <property type="match status" value="1"/>
</dbReference>
<dbReference type="OrthoDB" id="3257538at2759"/>
<dbReference type="PANTHER" id="PTHR28152">
    <property type="entry name" value="HYDROXYACYL-THIOESTER DEHYDRATASE TYPE 2, MITOCHONDRIAL"/>
    <property type="match status" value="1"/>
</dbReference>
<dbReference type="STRING" id="930992.A0A0C9ZW75"/>
<dbReference type="Proteomes" id="UP000054485">
    <property type="component" value="Unassembled WGS sequence"/>
</dbReference>
<keyword evidence="2" id="KW-1185">Reference proteome</keyword>
<dbReference type="GO" id="GO:0019171">
    <property type="term" value="F:(3R)-hydroxyacyl-[acyl-carrier-protein] dehydratase activity"/>
    <property type="evidence" value="ECO:0007669"/>
    <property type="project" value="TreeGrafter"/>
</dbReference>
<evidence type="ECO:0000313" key="1">
    <source>
        <dbReference type="EMBL" id="KIK42010.1"/>
    </source>
</evidence>
<organism evidence="1 2">
    <name type="scientific">Suillus luteus UH-Slu-Lm8-n1</name>
    <dbReference type="NCBI Taxonomy" id="930992"/>
    <lineage>
        <taxon>Eukaryota</taxon>
        <taxon>Fungi</taxon>
        <taxon>Dikarya</taxon>
        <taxon>Basidiomycota</taxon>
        <taxon>Agaricomycotina</taxon>
        <taxon>Agaricomycetes</taxon>
        <taxon>Agaricomycetidae</taxon>
        <taxon>Boletales</taxon>
        <taxon>Suillineae</taxon>
        <taxon>Suillaceae</taxon>
        <taxon>Suillus</taxon>
    </lineage>
</organism>
<dbReference type="EMBL" id="KN835250">
    <property type="protein sequence ID" value="KIK42010.1"/>
    <property type="molecule type" value="Genomic_DNA"/>
</dbReference>
<dbReference type="GO" id="GO:0005739">
    <property type="term" value="C:mitochondrion"/>
    <property type="evidence" value="ECO:0007669"/>
    <property type="project" value="TreeGrafter"/>
</dbReference>
<reference evidence="1 2" key="1">
    <citation type="submission" date="2014-04" db="EMBL/GenBank/DDBJ databases">
        <authorList>
            <consortium name="DOE Joint Genome Institute"/>
            <person name="Kuo A."/>
            <person name="Ruytinx J."/>
            <person name="Rineau F."/>
            <person name="Colpaert J."/>
            <person name="Kohler A."/>
            <person name="Nagy L.G."/>
            <person name="Floudas D."/>
            <person name="Copeland A."/>
            <person name="Barry K.W."/>
            <person name="Cichocki N."/>
            <person name="Veneault-Fourrey C."/>
            <person name="LaButti K."/>
            <person name="Lindquist E.A."/>
            <person name="Lipzen A."/>
            <person name="Lundell T."/>
            <person name="Morin E."/>
            <person name="Murat C."/>
            <person name="Sun H."/>
            <person name="Tunlid A."/>
            <person name="Henrissat B."/>
            <person name="Grigoriev I.V."/>
            <person name="Hibbett D.S."/>
            <person name="Martin F."/>
            <person name="Nordberg H.P."/>
            <person name="Cantor M.N."/>
            <person name="Hua S.X."/>
        </authorList>
    </citation>
    <scope>NUCLEOTIDE SEQUENCE [LARGE SCALE GENOMIC DNA]</scope>
    <source>
        <strain evidence="1 2">UH-Slu-Lm8-n1</strain>
    </source>
</reference>
<evidence type="ECO:0000313" key="2">
    <source>
        <dbReference type="Proteomes" id="UP000054485"/>
    </source>
</evidence>
<protein>
    <submittedName>
        <fullName evidence="1">Uncharacterized protein</fullName>
    </submittedName>
</protein>
<dbReference type="SUPFAM" id="SSF54637">
    <property type="entry name" value="Thioesterase/thiol ester dehydrase-isomerase"/>
    <property type="match status" value="1"/>
</dbReference>
<reference evidence="2" key="2">
    <citation type="submission" date="2015-01" db="EMBL/GenBank/DDBJ databases">
        <title>Evolutionary Origins and Diversification of the Mycorrhizal Mutualists.</title>
        <authorList>
            <consortium name="DOE Joint Genome Institute"/>
            <consortium name="Mycorrhizal Genomics Consortium"/>
            <person name="Kohler A."/>
            <person name="Kuo A."/>
            <person name="Nagy L.G."/>
            <person name="Floudas D."/>
            <person name="Copeland A."/>
            <person name="Barry K.W."/>
            <person name="Cichocki N."/>
            <person name="Veneault-Fourrey C."/>
            <person name="LaButti K."/>
            <person name="Lindquist E.A."/>
            <person name="Lipzen A."/>
            <person name="Lundell T."/>
            <person name="Morin E."/>
            <person name="Murat C."/>
            <person name="Riley R."/>
            <person name="Ohm R."/>
            <person name="Sun H."/>
            <person name="Tunlid A."/>
            <person name="Henrissat B."/>
            <person name="Grigoriev I.V."/>
            <person name="Hibbett D.S."/>
            <person name="Martin F."/>
        </authorList>
    </citation>
    <scope>NUCLEOTIDE SEQUENCE [LARGE SCALE GENOMIC DNA]</scope>
    <source>
        <strain evidence="2">UH-Slu-Lm8-n1</strain>
    </source>
</reference>
<dbReference type="AlphaFoldDB" id="A0A0C9ZW75"/>
<accession>A0A0C9ZW75</accession>
<dbReference type="InterPro" id="IPR052741">
    <property type="entry name" value="Mitochondrial_HTD2"/>
</dbReference>
<dbReference type="InParanoid" id="A0A0C9ZW75"/>
<dbReference type="HOGENOM" id="CLU_028690_0_0_1"/>
<proteinExistence type="predicted"/>
<dbReference type="FunCoup" id="A0A0C9ZW75">
    <property type="interactions" value="172"/>
</dbReference>
<dbReference type="InterPro" id="IPR029069">
    <property type="entry name" value="HotDog_dom_sf"/>
</dbReference>
<name>A0A0C9ZW75_9AGAM</name>
<dbReference type="PANTHER" id="PTHR28152:SF1">
    <property type="entry name" value="HYDROXYACYL-THIOESTER DEHYDRATASE TYPE 2, MITOCHONDRIAL"/>
    <property type="match status" value="1"/>
</dbReference>